<accession>A0A6J4UMY5</accession>
<gene>
    <name evidence="3" type="ORF">AVDCRST_MAG73-2868</name>
</gene>
<feature type="transmembrane region" description="Helical" evidence="2">
    <location>
        <begin position="359"/>
        <end position="379"/>
    </location>
</feature>
<name>A0A6J4UMY5_9BACT</name>
<feature type="transmembrane region" description="Helical" evidence="2">
    <location>
        <begin position="21"/>
        <end position="46"/>
    </location>
</feature>
<sequence>MIEGDARATQRTGTALSDSGFSATLLNLAPYLLTLATVVTVVLYIVPASVLRSDERASWWSDWANYTAPLAGLLVAAVVGVVAAWLNRDQAAPDRVQPRSYGELCERWSALDARVEKICPSANLEGLGGDAATPPVGSVATAPGSAAAPETEAMDTTAAPATDPTTPGPDPGLALGREIACAEARVHRDYIATELGLVPGSNERGPRTTGTRWVLGTGFVDAWTRLHAAEAALFLVAPVELVIGAALHDEMRLKGSPIQNADDQLHKLRWAVHVLGGTGYLTPASQPPAIGAEDRTPAALTQARVALRGVRLAIEEFRDARRDALVRARNNLTWTGMVTGILAYALLGTAILVEAPSEAVVTALVFYLVGAVVGLFGQLGINAHSTGETEDDFGLSQARLLYSPMLSGLAAVGGVVTTTMLYATLNGPILTAPADIPVVATATTGATATTPSPTGLAGFVTPIATGATLPAATASAGAGTASPAGRASPTASATARATATATVTPTATGNLPRTATGTATAVPASGATAPGPTGTPDETTPALEIPALRDIFDLNQDRFGLVLAAIFGLTPGLLIDRLQGQANRYKSDLQRTNAQ</sequence>
<protein>
    <submittedName>
        <fullName evidence="3">Uncharacterized protein</fullName>
    </submittedName>
</protein>
<reference evidence="3" key="1">
    <citation type="submission" date="2020-02" db="EMBL/GenBank/DDBJ databases">
        <authorList>
            <person name="Meier V. D."/>
        </authorList>
    </citation>
    <scope>NUCLEOTIDE SEQUENCE</scope>
    <source>
        <strain evidence="3">AVDCRST_MAG73</strain>
    </source>
</reference>
<dbReference type="EMBL" id="CADCWE010000196">
    <property type="protein sequence ID" value="CAA9551735.1"/>
    <property type="molecule type" value="Genomic_DNA"/>
</dbReference>
<keyword evidence="2" id="KW-0812">Transmembrane</keyword>
<keyword evidence="2" id="KW-0472">Membrane</keyword>
<organism evidence="3">
    <name type="scientific">uncultured Thermomicrobiales bacterium</name>
    <dbReference type="NCBI Taxonomy" id="1645740"/>
    <lineage>
        <taxon>Bacteria</taxon>
        <taxon>Pseudomonadati</taxon>
        <taxon>Thermomicrobiota</taxon>
        <taxon>Thermomicrobia</taxon>
        <taxon>Thermomicrobiales</taxon>
        <taxon>environmental samples</taxon>
    </lineage>
</organism>
<feature type="transmembrane region" description="Helical" evidence="2">
    <location>
        <begin position="400"/>
        <end position="423"/>
    </location>
</feature>
<feature type="transmembrane region" description="Helical" evidence="2">
    <location>
        <begin position="331"/>
        <end position="353"/>
    </location>
</feature>
<feature type="region of interest" description="Disordered" evidence="1">
    <location>
        <begin position="134"/>
        <end position="167"/>
    </location>
</feature>
<evidence type="ECO:0000256" key="1">
    <source>
        <dbReference type="SAM" id="MobiDB-lite"/>
    </source>
</evidence>
<dbReference type="AlphaFoldDB" id="A0A6J4UMY5"/>
<evidence type="ECO:0000313" key="3">
    <source>
        <dbReference type="EMBL" id="CAA9551735.1"/>
    </source>
</evidence>
<feature type="compositionally biased region" description="Low complexity" evidence="1">
    <location>
        <begin position="146"/>
        <end position="167"/>
    </location>
</feature>
<feature type="region of interest" description="Disordered" evidence="1">
    <location>
        <begin position="475"/>
        <end position="541"/>
    </location>
</feature>
<proteinExistence type="predicted"/>
<evidence type="ECO:0000256" key="2">
    <source>
        <dbReference type="SAM" id="Phobius"/>
    </source>
</evidence>
<keyword evidence="2" id="KW-1133">Transmembrane helix</keyword>
<feature type="transmembrane region" description="Helical" evidence="2">
    <location>
        <begin position="66"/>
        <end position="86"/>
    </location>
</feature>